<gene>
    <name evidence="3" type="ORF">NSCI0253_LOCUS26518</name>
</gene>
<dbReference type="InterPro" id="IPR022035">
    <property type="entry name" value="PCIF1_WW"/>
</dbReference>
<dbReference type="Pfam" id="PF12237">
    <property type="entry name" value="PCIF1_WW"/>
    <property type="match status" value="1"/>
</dbReference>
<dbReference type="AlphaFoldDB" id="A0A7S1F9N7"/>
<dbReference type="InterPro" id="IPR039881">
    <property type="entry name" value="PCIF1-like"/>
</dbReference>
<dbReference type="PANTHER" id="PTHR21727:SF0">
    <property type="entry name" value="MRNA (2'-O-METHYLADENOSINE-N(6)-)-METHYLTRANSFERASE"/>
    <property type="match status" value="1"/>
</dbReference>
<organism evidence="3">
    <name type="scientific">Noctiluca scintillans</name>
    <name type="common">Sea sparkle</name>
    <name type="synonym">Red tide dinoflagellate</name>
    <dbReference type="NCBI Taxonomy" id="2966"/>
    <lineage>
        <taxon>Eukaryota</taxon>
        <taxon>Sar</taxon>
        <taxon>Alveolata</taxon>
        <taxon>Dinophyceae</taxon>
        <taxon>Noctilucales</taxon>
        <taxon>Noctilucaceae</taxon>
        <taxon>Noctiluca</taxon>
    </lineage>
</organism>
<name>A0A7S1F9N7_NOCSC</name>
<reference evidence="3" key="1">
    <citation type="submission" date="2021-01" db="EMBL/GenBank/DDBJ databases">
        <authorList>
            <person name="Corre E."/>
            <person name="Pelletier E."/>
            <person name="Niang G."/>
            <person name="Scheremetjew M."/>
            <person name="Finn R."/>
            <person name="Kale V."/>
            <person name="Holt S."/>
            <person name="Cochrane G."/>
            <person name="Meng A."/>
            <person name="Brown T."/>
            <person name="Cohen L."/>
        </authorList>
    </citation>
    <scope>NUCLEOTIDE SEQUENCE</scope>
</reference>
<evidence type="ECO:0000313" key="3">
    <source>
        <dbReference type="EMBL" id="CAD8852168.1"/>
    </source>
</evidence>
<feature type="compositionally biased region" description="Polar residues" evidence="1">
    <location>
        <begin position="259"/>
        <end position="272"/>
    </location>
</feature>
<evidence type="ECO:0000259" key="2">
    <source>
        <dbReference type="Pfam" id="PF12237"/>
    </source>
</evidence>
<dbReference type="GO" id="GO:0099122">
    <property type="term" value="F:RNA polymerase II C-terminal domain binding"/>
    <property type="evidence" value="ECO:0007669"/>
    <property type="project" value="InterPro"/>
</dbReference>
<proteinExistence type="predicted"/>
<dbReference type="GO" id="GO:0016422">
    <property type="term" value="F:mRNA (2'-O-methyladenosine-N6-)-methyltransferase activity"/>
    <property type="evidence" value="ECO:0007669"/>
    <property type="project" value="InterPro"/>
</dbReference>
<sequence>MRGSSVQATSTLKDVWLRQMSTAALNHLPRPVVEVARRAIVLRLRRLFALRVRALGGSVDIPRESFNRWILYRMTREGGDALFSSVGRPMNGRAAHTSGNTVLFEEVLAALPVSLPWVEPADLQGLCKNLHRYASEARALLEPFAASEALEACRATLAWEEQVSTEPQYDSETKIAECVADKLRDLRILCAPRIREHMSSTISSICKDLEQAADAGAADIARLESETTDEVRPEVNVSYQTRRGAFLFAMTGGKGGGESDSNATDESPSADETCTGGCAEEEEELLEQRPGASRRNTGDSGANRRRRPQQSSGDAVFIISSVSFERLAKALRQTAKVLKDAASHDDASIGIAKAAAFLGEPTSTWDLVFCLLCRYDAMCGPGPKEGGGFHSAVPYSVFDAISEVAGVGVESFASPLLTRGGKWKYCSCFGDLDVYFGSLGSFFDTTIAPETIGGTFEANPPFTEAVVEPLVEKVLGSLAQASSTGTPLQFFVVLPAGACESAADSAIERLLTSPFAVAMTKSRRQPFVFGLAFRTDCVWPSFLVRSVCVLLRSTYSKMVQAFPCPAESSLSKVFVAWKARTGNESQSDIEEQDVSENDVPVGVVRLPLVKCP</sequence>
<protein>
    <recommendedName>
        <fullName evidence="2">PCIF1 WW domain-containing protein</fullName>
    </recommendedName>
</protein>
<dbReference type="EMBL" id="HBFQ01037542">
    <property type="protein sequence ID" value="CAD8852168.1"/>
    <property type="molecule type" value="Transcribed_RNA"/>
</dbReference>
<evidence type="ECO:0000256" key="1">
    <source>
        <dbReference type="SAM" id="MobiDB-lite"/>
    </source>
</evidence>
<dbReference type="PANTHER" id="PTHR21727">
    <property type="entry name" value="PHOSPHORYLATED CTD INTERACTING FACTOR 1"/>
    <property type="match status" value="1"/>
</dbReference>
<feature type="domain" description="PCIF1 WW" evidence="2">
    <location>
        <begin position="367"/>
        <end position="517"/>
    </location>
</feature>
<accession>A0A7S1F9N7</accession>
<feature type="region of interest" description="Disordered" evidence="1">
    <location>
        <begin position="250"/>
        <end position="310"/>
    </location>
</feature>